<evidence type="ECO:0000313" key="4">
    <source>
        <dbReference type="Proteomes" id="UP000198775"/>
    </source>
</evidence>
<dbReference type="InterPro" id="IPR036928">
    <property type="entry name" value="AS_sf"/>
</dbReference>
<organism evidence="3 4">
    <name type="scientific">Halorientalis persicus</name>
    <dbReference type="NCBI Taxonomy" id="1367881"/>
    <lineage>
        <taxon>Archaea</taxon>
        <taxon>Methanobacteriati</taxon>
        <taxon>Methanobacteriota</taxon>
        <taxon>Stenosarchaea group</taxon>
        <taxon>Halobacteria</taxon>
        <taxon>Halobacteriales</taxon>
        <taxon>Haloarculaceae</taxon>
        <taxon>Halorientalis</taxon>
    </lineage>
</organism>
<dbReference type="OrthoDB" id="359273at2157"/>
<dbReference type="GO" id="GO:0003824">
    <property type="term" value="F:catalytic activity"/>
    <property type="evidence" value="ECO:0007669"/>
    <property type="project" value="InterPro"/>
</dbReference>
<evidence type="ECO:0000256" key="1">
    <source>
        <dbReference type="SAM" id="MobiDB-lite"/>
    </source>
</evidence>
<protein>
    <submittedName>
        <fullName evidence="3">Amidase</fullName>
    </submittedName>
</protein>
<gene>
    <name evidence="3" type="ORF">SAMN05216388_100221</name>
</gene>
<evidence type="ECO:0000313" key="3">
    <source>
        <dbReference type="EMBL" id="SEN19190.1"/>
    </source>
</evidence>
<dbReference type="Pfam" id="PF01425">
    <property type="entry name" value="Amidase"/>
    <property type="match status" value="1"/>
</dbReference>
<name>A0A1H8EIH7_9EURY</name>
<dbReference type="PANTHER" id="PTHR11895:SF7">
    <property type="entry name" value="GLUTAMYL-TRNA(GLN) AMIDOTRANSFERASE SUBUNIT A, MITOCHONDRIAL"/>
    <property type="match status" value="1"/>
</dbReference>
<dbReference type="Proteomes" id="UP000198775">
    <property type="component" value="Unassembled WGS sequence"/>
</dbReference>
<feature type="compositionally biased region" description="Basic and acidic residues" evidence="1">
    <location>
        <begin position="55"/>
        <end position="80"/>
    </location>
</feature>
<dbReference type="PANTHER" id="PTHR11895">
    <property type="entry name" value="TRANSAMIDASE"/>
    <property type="match status" value="1"/>
</dbReference>
<dbReference type="InterPro" id="IPR000120">
    <property type="entry name" value="Amidase"/>
</dbReference>
<proteinExistence type="predicted"/>
<sequence>MSTAFRSATDLAEAIRAGEVSPVELVETYLDRIDDHNDELNAYVNVLKQRAREQAREAEQAVEARADRSSGESTDPRDGEDLGPLHGVPVAIKDLHMEIEGVPHTMGLAPLADNVAEESSLIVERLEEAGAIPLGTTNTPELGHTMQTYNELVGPTATPFDLDYNAGGSSGGSAAALAAGLAPLATGSDVGGSLRNPASCCHVVSVKPTFGLVPKDNRPDAFSSTTPVGVVGPMARTVDDLALMLSVLVGQDDSDPFSVVAPRDDYTDATDRDASEFDVAFTPDLDTFPVADTVASICRDAVDALAEAGATVSEVDVDGPDKGTLNYAYGTEATPLFAVMAGYLEAEYGIDVAGDDADDLSSSFVQTVGMGEGYDAVDYLGTNEVRTELYDAVEAVLDDHDALVMPTLSTPPLTHDEPYPSEIDGERAGGLPMDWGLTWPFNMTGHPVVAAPAGLTDDGLPVGLQIVGSRYAEDDLLGIAAALEDANPWAEDYPDA</sequence>
<dbReference type="Gene3D" id="3.90.1300.10">
    <property type="entry name" value="Amidase signature (AS) domain"/>
    <property type="match status" value="1"/>
</dbReference>
<evidence type="ECO:0000259" key="2">
    <source>
        <dbReference type="Pfam" id="PF01425"/>
    </source>
</evidence>
<reference evidence="4" key="1">
    <citation type="submission" date="2016-10" db="EMBL/GenBank/DDBJ databases">
        <authorList>
            <person name="Varghese N."/>
            <person name="Submissions S."/>
        </authorList>
    </citation>
    <scope>NUCLEOTIDE SEQUENCE [LARGE SCALE GENOMIC DNA]</scope>
    <source>
        <strain evidence="4">IBRC-M 10043</strain>
    </source>
</reference>
<accession>A0A1H8EIH7</accession>
<feature type="domain" description="Amidase" evidence="2">
    <location>
        <begin position="24"/>
        <end position="477"/>
    </location>
</feature>
<dbReference type="InterPro" id="IPR023631">
    <property type="entry name" value="Amidase_dom"/>
</dbReference>
<keyword evidence="4" id="KW-1185">Reference proteome</keyword>
<dbReference type="PROSITE" id="PS00571">
    <property type="entry name" value="AMIDASES"/>
    <property type="match status" value="1"/>
</dbReference>
<dbReference type="EMBL" id="FOCX01000002">
    <property type="protein sequence ID" value="SEN19190.1"/>
    <property type="molecule type" value="Genomic_DNA"/>
</dbReference>
<dbReference type="AlphaFoldDB" id="A0A1H8EIH7"/>
<feature type="region of interest" description="Disordered" evidence="1">
    <location>
        <begin position="55"/>
        <end position="85"/>
    </location>
</feature>
<dbReference type="SUPFAM" id="SSF75304">
    <property type="entry name" value="Amidase signature (AS) enzymes"/>
    <property type="match status" value="1"/>
</dbReference>
<dbReference type="InterPro" id="IPR020556">
    <property type="entry name" value="Amidase_CS"/>
</dbReference>
<dbReference type="RefSeq" id="WP_092657172.1">
    <property type="nucleotide sequence ID" value="NZ_FOCX01000002.1"/>
</dbReference>